<name>A0ABV1RHB4_9ALTE</name>
<evidence type="ECO:0000313" key="1">
    <source>
        <dbReference type="EMBL" id="MER2492346.1"/>
    </source>
</evidence>
<gene>
    <name evidence="1" type="ORF">ABS311_10695</name>
</gene>
<protein>
    <submittedName>
        <fullName evidence="1">Uncharacterized protein</fullName>
    </submittedName>
</protein>
<dbReference type="EMBL" id="JBELOE010000210">
    <property type="protein sequence ID" value="MER2492346.1"/>
    <property type="molecule type" value="Genomic_DNA"/>
</dbReference>
<accession>A0ABV1RHB4</accession>
<reference evidence="1 2" key="1">
    <citation type="submission" date="2024-06" db="EMBL/GenBank/DDBJ databases">
        <authorList>
            <person name="Chen R.Y."/>
        </authorList>
    </citation>
    <scope>NUCLEOTIDE SEQUENCE [LARGE SCALE GENOMIC DNA]</scope>
    <source>
        <strain evidence="1 2">D2</strain>
    </source>
</reference>
<dbReference type="Proteomes" id="UP001467690">
    <property type="component" value="Unassembled WGS sequence"/>
</dbReference>
<proteinExistence type="predicted"/>
<dbReference type="RefSeq" id="WP_350401867.1">
    <property type="nucleotide sequence ID" value="NZ_JBELOE010000210.1"/>
</dbReference>
<sequence>MREQFLRIIELAAICEPANFSQRYLISLKMAAGEFSAEVIDTKEGHKRVFSAKCFVHPFDDDHNSQLPNTLNLILDALEKYQDVNLEKAA</sequence>
<evidence type="ECO:0000313" key="2">
    <source>
        <dbReference type="Proteomes" id="UP001467690"/>
    </source>
</evidence>
<comment type="caution">
    <text evidence="1">The sequence shown here is derived from an EMBL/GenBank/DDBJ whole genome shotgun (WGS) entry which is preliminary data.</text>
</comment>
<keyword evidence="2" id="KW-1185">Reference proteome</keyword>
<organism evidence="1 2">
    <name type="scientific">Catenovulum sediminis</name>
    <dbReference type="NCBI Taxonomy" id="1740262"/>
    <lineage>
        <taxon>Bacteria</taxon>
        <taxon>Pseudomonadati</taxon>
        <taxon>Pseudomonadota</taxon>
        <taxon>Gammaproteobacteria</taxon>
        <taxon>Alteromonadales</taxon>
        <taxon>Alteromonadaceae</taxon>
        <taxon>Catenovulum</taxon>
    </lineage>
</organism>